<dbReference type="GO" id="GO:0008270">
    <property type="term" value="F:zinc ion binding"/>
    <property type="evidence" value="ECO:0007669"/>
    <property type="project" value="InterPro"/>
</dbReference>
<dbReference type="Proteomes" id="UP000675664">
    <property type="component" value="Unassembled WGS sequence"/>
</dbReference>
<reference evidence="2" key="1">
    <citation type="submission" date="2021-04" db="EMBL/GenBank/DDBJ databases">
        <title>Sinoanaerobacter chloroacetimidivorans sp. nov., an obligate anaerobic bacterium isolated from anaerobic sludge.</title>
        <authorList>
            <person name="Bao Y."/>
        </authorList>
    </citation>
    <scope>NUCLEOTIDE SEQUENCE</scope>
    <source>
        <strain evidence="2">BAD-6</strain>
    </source>
</reference>
<keyword evidence="2" id="KW-0548">Nucleotidyltransferase</keyword>
<gene>
    <name evidence="2" type="primary">ltrA</name>
    <name evidence="2" type="ORF">KCX82_00875</name>
</gene>
<dbReference type="RefSeq" id="WP_227016549.1">
    <property type="nucleotide sequence ID" value="NZ_JAGSND010000001.1"/>
</dbReference>
<dbReference type="GO" id="GO:0004519">
    <property type="term" value="F:endonuclease activity"/>
    <property type="evidence" value="ECO:0007669"/>
    <property type="project" value="InterPro"/>
</dbReference>
<name>A0A8J7VZD4_9FIRM</name>
<organism evidence="2 3">
    <name type="scientific">Sinanaerobacter chloroacetimidivorans</name>
    <dbReference type="NCBI Taxonomy" id="2818044"/>
    <lineage>
        <taxon>Bacteria</taxon>
        <taxon>Bacillati</taxon>
        <taxon>Bacillota</taxon>
        <taxon>Clostridia</taxon>
        <taxon>Peptostreptococcales</taxon>
        <taxon>Anaerovoracaceae</taxon>
        <taxon>Sinanaerobacter</taxon>
    </lineage>
</organism>
<dbReference type="EC" id="2.7.7.49" evidence="2"/>
<dbReference type="EMBL" id="JAGSND010000001">
    <property type="protein sequence ID" value="MBR0596418.1"/>
    <property type="molecule type" value="Genomic_DNA"/>
</dbReference>
<keyword evidence="3" id="KW-1185">Reference proteome</keyword>
<dbReference type="PANTHER" id="PTHR34047">
    <property type="entry name" value="NUCLEAR INTRON MATURASE 1, MITOCHONDRIAL-RELATED"/>
    <property type="match status" value="1"/>
</dbReference>
<dbReference type="InterPro" id="IPR002711">
    <property type="entry name" value="HNH"/>
</dbReference>
<dbReference type="Gene3D" id="1.10.30.50">
    <property type="match status" value="1"/>
</dbReference>
<evidence type="ECO:0000313" key="2">
    <source>
        <dbReference type="EMBL" id="MBR0596418.1"/>
    </source>
</evidence>
<dbReference type="InterPro" id="IPR030931">
    <property type="entry name" value="Group_II_RT_mat"/>
</dbReference>
<proteinExistence type="predicted"/>
<dbReference type="InterPro" id="IPR051083">
    <property type="entry name" value="GrpII_Intron_Splice-Mob/Def"/>
</dbReference>
<dbReference type="InterPro" id="IPR000477">
    <property type="entry name" value="RT_dom"/>
</dbReference>
<evidence type="ECO:0000313" key="3">
    <source>
        <dbReference type="Proteomes" id="UP000675664"/>
    </source>
</evidence>
<dbReference type="PROSITE" id="PS50878">
    <property type="entry name" value="RT_POL"/>
    <property type="match status" value="1"/>
</dbReference>
<dbReference type="AlphaFoldDB" id="A0A8J7VZD4"/>
<dbReference type="NCBIfam" id="TIGR04416">
    <property type="entry name" value="group_II_RT_mat"/>
    <property type="match status" value="1"/>
</dbReference>
<dbReference type="GO" id="GO:0003676">
    <property type="term" value="F:nucleic acid binding"/>
    <property type="evidence" value="ECO:0007669"/>
    <property type="project" value="InterPro"/>
</dbReference>
<dbReference type="GO" id="GO:0003964">
    <property type="term" value="F:RNA-directed DNA polymerase activity"/>
    <property type="evidence" value="ECO:0007669"/>
    <property type="project" value="UniProtKB-KW"/>
</dbReference>
<dbReference type="InterPro" id="IPR043502">
    <property type="entry name" value="DNA/RNA_pol_sf"/>
</dbReference>
<dbReference type="InterPro" id="IPR003615">
    <property type="entry name" value="HNH_nuc"/>
</dbReference>
<dbReference type="CDD" id="cd01651">
    <property type="entry name" value="RT_G2_intron"/>
    <property type="match status" value="1"/>
</dbReference>
<sequence length="628" mass="72530">MPTLTTTKKPKRQKLRNAEYYGLQALQDRLYADSKDGKHFKNLVSIITSEENIQLAYRNIKKNSGSKTAGTDGKTIQDLEKWQPQTVINYVRKRLHFYIPQTVRRTEIPKPNGKMRPLGIPTLGDRLIQQCILQVLEPICEAKFHEKSFGFRPNRSTEHAIAQVYKYMQVDNLSYVVDIDIKGFFDNVNHGKLLKQMWTLGIRDKKLLCIISAMLKAEIKDVGIPEKGTPQGGILSPLLSNIVLNELDWWIASQWEEMPPKHNKPFIRKDNGKVDKGPVFLAYRERSNLKECHLVRYADDFKIFCRKRSDADKIFEATKLWLWDRLHLEISEEKSSVTNLKRHYSEYLGFQIRLHKKGKTKGGKPRYTVKSHITEKADKRIKDSLHKQIRSVQKPIGNRSGHASVECYNAYVIGVHNYYEIATHVAQDFYKISHSAHKSLRARLKKRMKRSGQYILPYIQEKYGHSQQIRYVYDTALAPIGAIKHRPPSMLRVAVNKYTPQGRAGIHSRLETVNMAVLTFLMRNPVRDRTIEFNDNRLSLYCGQCGKCAISGENLEIGHLHCHHIIPLQKGGTDKYANLVFLADRVHVLLHATREKTLNALLAELNLDKKQLAKLDKFRRLAEIPEII</sequence>
<dbReference type="Pfam" id="PF01844">
    <property type="entry name" value="HNH"/>
    <property type="match status" value="1"/>
</dbReference>
<dbReference type="CDD" id="cd00085">
    <property type="entry name" value="HNHc"/>
    <property type="match status" value="1"/>
</dbReference>
<evidence type="ECO:0000259" key="1">
    <source>
        <dbReference type="PROSITE" id="PS50878"/>
    </source>
</evidence>
<keyword evidence="2" id="KW-0808">Transferase</keyword>
<feature type="domain" description="Reverse transcriptase" evidence="1">
    <location>
        <begin position="89"/>
        <end position="352"/>
    </location>
</feature>
<protein>
    <submittedName>
        <fullName evidence="2">Group II intron reverse transcriptase/maturase</fullName>
        <ecNumber evidence="2">2.7.7.49</ecNumber>
    </submittedName>
</protein>
<reference evidence="2" key="2">
    <citation type="submission" date="2021-04" db="EMBL/GenBank/DDBJ databases">
        <authorList>
            <person name="Liu J."/>
        </authorList>
    </citation>
    <scope>NUCLEOTIDE SEQUENCE</scope>
    <source>
        <strain evidence="2">BAD-6</strain>
    </source>
</reference>
<keyword evidence="2" id="KW-0695">RNA-directed DNA polymerase</keyword>
<dbReference type="SUPFAM" id="SSF56672">
    <property type="entry name" value="DNA/RNA polymerases"/>
    <property type="match status" value="1"/>
</dbReference>
<comment type="caution">
    <text evidence="2">The sequence shown here is derived from an EMBL/GenBank/DDBJ whole genome shotgun (WGS) entry which is preliminary data.</text>
</comment>
<accession>A0A8J7VZD4</accession>
<dbReference type="Pfam" id="PF00078">
    <property type="entry name" value="RVT_1"/>
    <property type="match status" value="1"/>
</dbReference>
<dbReference type="PANTHER" id="PTHR34047:SF8">
    <property type="entry name" value="PROTEIN YKFC"/>
    <property type="match status" value="1"/>
</dbReference>